<dbReference type="GO" id="GO:0005886">
    <property type="term" value="C:plasma membrane"/>
    <property type="evidence" value="ECO:0007669"/>
    <property type="project" value="TreeGrafter"/>
</dbReference>
<feature type="non-terminal residue" evidence="2">
    <location>
        <position position="78"/>
    </location>
</feature>
<dbReference type="OrthoDB" id="1735926at2759"/>
<feature type="non-terminal residue" evidence="2">
    <location>
        <position position="1"/>
    </location>
</feature>
<reference evidence="2 3" key="1">
    <citation type="journal article" date="2018" name="Nat. Ecol. Evol.">
        <title>Shark genomes provide insights into elasmobranch evolution and the origin of vertebrates.</title>
        <authorList>
            <person name="Hara Y"/>
            <person name="Yamaguchi K"/>
            <person name="Onimaru K"/>
            <person name="Kadota M"/>
            <person name="Koyanagi M"/>
            <person name="Keeley SD"/>
            <person name="Tatsumi K"/>
            <person name="Tanaka K"/>
            <person name="Motone F"/>
            <person name="Kageyama Y"/>
            <person name="Nozu R"/>
            <person name="Adachi N"/>
            <person name="Nishimura O"/>
            <person name="Nakagawa R"/>
            <person name="Tanegashima C"/>
            <person name="Kiyatake I"/>
            <person name="Matsumoto R"/>
            <person name="Murakumo K"/>
            <person name="Nishida K"/>
            <person name="Terakita A"/>
            <person name="Kuratani S"/>
            <person name="Sato K"/>
            <person name="Hyodo S Kuraku.S."/>
        </authorList>
    </citation>
    <scope>NUCLEOTIDE SEQUENCE [LARGE SCALE GENOMIC DNA]</scope>
</reference>
<name>A0A401TBD6_CHIPU</name>
<dbReference type="PANTHER" id="PTHR11453:SF47">
    <property type="entry name" value="ANION EXCHANGE PROTEIN"/>
    <property type="match status" value="1"/>
</dbReference>
<proteinExistence type="predicted"/>
<dbReference type="GO" id="GO:0051453">
    <property type="term" value="P:regulation of intracellular pH"/>
    <property type="evidence" value="ECO:0007669"/>
    <property type="project" value="TreeGrafter"/>
</dbReference>
<dbReference type="GO" id="GO:0005452">
    <property type="term" value="F:solute:inorganic anion antiporter activity"/>
    <property type="evidence" value="ECO:0007669"/>
    <property type="project" value="InterPro"/>
</dbReference>
<dbReference type="EMBL" id="BEZZ01028732">
    <property type="protein sequence ID" value="GCC39914.1"/>
    <property type="molecule type" value="Genomic_DNA"/>
</dbReference>
<dbReference type="PANTHER" id="PTHR11453">
    <property type="entry name" value="ANION EXCHANGE PROTEIN"/>
    <property type="match status" value="1"/>
</dbReference>
<feature type="domain" description="Band 3 cytoplasmic" evidence="1">
    <location>
        <begin position="16"/>
        <end position="78"/>
    </location>
</feature>
<dbReference type="AlphaFoldDB" id="A0A401TBD6"/>
<dbReference type="Proteomes" id="UP000287033">
    <property type="component" value="Unassembled WGS sequence"/>
</dbReference>
<organism evidence="2 3">
    <name type="scientific">Chiloscyllium punctatum</name>
    <name type="common">Brownbanded bambooshark</name>
    <name type="synonym">Hemiscyllium punctatum</name>
    <dbReference type="NCBI Taxonomy" id="137246"/>
    <lineage>
        <taxon>Eukaryota</taxon>
        <taxon>Metazoa</taxon>
        <taxon>Chordata</taxon>
        <taxon>Craniata</taxon>
        <taxon>Vertebrata</taxon>
        <taxon>Chondrichthyes</taxon>
        <taxon>Elasmobranchii</taxon>
        <taxon>Galeomorphii</taxon>
        <taxon>Galeoidea</taxon>
        <taxon>Orectolobiformes</taxon>
        <taxon>Hemiscylliidae</taxon>
        <taxon>Chiloscyllium</taxon>
    </lineage>
</organism>
<evidence type="ECO:0000313" key="3">
    <source>
        <dbReference type="Proteomes" id="UP000287033"/>
    </source>
</evidence>
<dbReference type="Pfam" id="PF07565">
    <property type="entry name" value="Band_3_cyto"/>
    <property type="match status" value="1"/>
</dbReference>
<gene>
    <name evidence="2" type="ORF">chiPu_0023890</name>
</gene>
<dbReference type="InterPro" id="IPR016152">
    <property type="entry name" value="PTrfase/Anion_transptr"/>
</dbReference>
<evidence type="ECO:0000259" key="1">
    <source>
        <dbReference type="Pfam" id="PF07565"/>
    </source>
</evidence>
<comment type="caution">
    <text evidence="2">The sequence shown here is derived from an EMBL/GenBank/DDBJ whole genome shotgun (WGS) entry which is preliminary data.</text>
</comment>
<dbReference type="Gene3D" id="3.40.930.10">
    <property type="entry name" value="Mannitol-specific EII, Chain A"/>
    <property type="match status" value="1"/>
</dbReference>
<evidence type="ECO:0000313" key="2">
    <source>
        <dbReference type="EMBL" id="GCC39914.1"/>
    </source>
</evidence>
<keyword evidence="3" id="KW-1185">Reference proteome</keyword>
<dbReference type="GO" id="GO:0008509">
    <property type="term" value="F:monoatomic anion transmembrane transporter activity"/>
    <property type="evidence" value="ECO:0007669"/>
    <property type="project" value="InterPro"/>
</dbReference>
<sequence>CTSFESPTFLPPENMFGCVEFLDHPTMAYVRLKTAVELESVLEVPVPVRFLFILLGPSTSNMDYHEIGRSISTLMSDK</sequence>
<protein>
    <recommendedName>
        <fullName evidence="1">Band 3 cytoplasmic domain-containing protein</fullName>
    </recommendedName>
</protein>
<dbReference type="InterPro" id="IPR013769">
    <property type="entry name" value="Band3_cytoplasmic_dom"/>
</dbReference>
<dbReference type="SUPFAM" id="SSF55804">
    <property type="entry name" value="Phoshotransferase/anion transport protein"/>
    <property type="match status" value="1"/>
</dbReference>
<dbReference type="STRING" id="137246.A0A401TBD6"/>
<dbReference type="GO" id="GO:0015701">
    <property type="term" value="P:bicarbonate transport"/>
    <property type="evidence" value="ECO:0007669"/>
    <property type="project" value="TreeGrafter"/>
</dbReference>
<accession>A0A401TBD6</accession>
<dbReference type="InterPro" id="IPR003020">
    <property type="entry name" value="HCO3_transpt_euk"/>
</dbReference>